<reference evidence="1 2" key="1">
    <citation type="journal article" date="2018" name="PLoS Genet.">
        <title>Population sequencing reveals clonal diversity and ancestral inbreeding in the grapevine cultivar Chardonnay.</title>
        <authorList>
            <person name="Roach M.J."/>
            <person name="Johnson D.L."/>
            <person name="Bohlmann J."/>
            <person name="van Vuuren H.J."/>
            <person name="Jones S.J."/>
            <person name="Pretorius I.S."/>
            <person name="Schmidt S.A."/>
            <person name="Borneman A.R."/>
        </authorList>
    </citation>
    <scope>NUCLEOTIDE SEQUENCE [LARGE SCALE GENOMIC DNA]</scope>
    <source>
        <strain evidence="2">cv. Chardonnay</strain>
        <tissue evidence="1">Leaf</tissue>
    </source>
</reference>
<gene>
    <name evidence="1" type="ORF">CK203_083360</name>
</gene>
<dbReference type="AlphaFoldDB" id="A0A438BW04"/>
<proteinExistence type="predicted"/>
<dbReference type="Proteomes" id="UP000288805">
    <property type="component" value="Unassembled WGS sequence"/>
</dbReference>
<comment type="caution">
    <text evidence="1">The sequence shown here is derived from an EMBL/GenBank/DDBJ whole genome shotgun (WGS) entry which is preliminary data.</text>
</comment>
<sequence length="81" mass="9253">MSVCFSVTDRALEEEALRGESSPGMGVLITRHRRDWTEGGGIRRGPTPFRFENMCLKVEGFKDLVRTWWQGIEVRAVLVID</sequence>
<name>A0A438BW04_VITVI</name>
<dbReference type="EMBL" id="QGNW01002605">
    <property type="protein sequence ID" value="RVW15098.1"/>
    <property type="molecule type" value="Genomic_DNA"/>
</dbReference>
<evidence type="ECO:0000313" key="2">
    <source>
        <dbReference type="Proteomes" id="UP000288805"/>
    </source>
</evidence>
<accession>A0A438BW04</accession>
<organism evidence="1 2">
    <name type="scientific">Vitis vinifera</name>
    <name type="common">Grape</name>
    <dbReference type="NCBI Taxonomy" id="29760"/>
    <lineage>
        <taxon>Eukaryota</taxon>
        <taxon>Viridiplantae</taxon>
        <taxon>Streptophyta</taxon>
        <taxon>Embryophyta</taxon>
        <taxon>Tracheophyta</taxon>
        <taxon>Spermatophyta</taxon>
        <taxon>Magnoliopsida</taxon>
        <taxon>eudicotyledons</taxon>
        <taxon>Gunneridae</taxon>
        <taxon>Pentapetalae</taxon>
        <taxon>rosids</taxon>
        <taxon>Vitales</taxon>
        <taxon>Vitaceae</taxon>
        <taxon>Viteae</taxon>
        <taxon>Vitis</taxon>
    </lineage>
</organism>
<evidence type="ECO:0000313" key="1">
    <source>
        <dbReference type="EMBL" id="RVW15098.1"/>
    </source>
</evidence>
<protein>
    <submittedName>
        <fullName evidence="1">Uncharacterized protein</fullName>
    </submittedName>
</protein>